<dbReference type="SUPFAM" id="SSF53041">
    <property type="entry name" value="Resolvase-like"/>
    <property type="match status" value="1"/>
</dbReference>
<dbReference type="Gene3D" id="3.40.50.1390">
    <property type="entry name" value="Resolvase, N-terminal catalytic domain"/>
    <property type="match status" value="1"/>
</dbReference>
<feature type="active site" description="O-(5'-phospho-DNA)-serine intermediate" evidence="4 5">
    <location>
        <position position="58"/>
    </location>
</feature>
<dbReference type="SMART" id="SM00857">
    <property type="entry name" value="Resolvase"/>
    <property type="match status" value="1"/>
</dbReference>
<dbReference type="EMBL" id="CBTK010000026">
    <property type="protein sequence ID" value="CDH43474.1"/>
    <property type="molecule type" value="Genomic_DNA"/>
</dbReference>
<dbReference type="InterPro" id="IPR006119">
    <property type="entry name" value="Resolv_N"/>
</dbReference>
<evidence type="ECO:0000256" key="1">
    <source>
        <dbReference type="ARBA" id="ARBA00022908"/>
    </source>
</evidence>
<dbReference type="InterPro" id="IPR051491">
    <property type="entry name" value="Recombinase/Transposase-rel"/>
</dbReference>
<name>A0A7U7G7V9_9GAMM</name>
<dbReference type="GO" id="GO:0015074">
    <property type="term" value="P:DNA integration"/>
    <property type="evidence" value="ECO:0007669"/>
    <property type="project" value="UniProtKB-KW"/>
</dbReference>
<evidence type="ECO:0000256" key="3">
    <source>
        <dbReference type="ARBA" id="ARBA00023172"/>
    </source>
</evidence>
<dbReference type="PANTHER" id="PTHR36172">
    <property type="match status" value="1"/>
</dbReference>
<proteinExistence type="predicted"/>
<evidence type="ECO:0000259" key="6">
    <source>
        <dbReference type="PROSITE" id="PS51736"/>
    </source>
</evidence>
<dbReference type="OrthoDB" id="6717890at2"/>
<dbReference type="CDD" id="cd03769">
    <property type="entry name" value="SR_IS607_transposase_like"/>
    <property type="match status" value="1"/>
</dbReference>
<keyword evidence="1" id="KW-0229">DNA integration</keyword>
<dbReference type="NCBIfam" id="NF033518">
    <property type="entry name" value="transpos_IS607"/>
    <property type="match status" value="1"/>
</dbReference>
<organism evidence="7 8">
    <name type="scientific">Candidatus Contendobacter odensis Run_B_J11</name>
    <dbReference type="NCBI Taxonomy" id="1400861"/>
    <lineage>
        <taxon>Bacteria</taxon>
        <taxon>Pseudomonadati</taxon>
        <taxon>Pseudomonadota</taxon>
        <taxon>Gammaproteobacteria</taxon>
        <taxon>Candidatus Competibacteraceae</taxon>
        <taxon>Candidatus Contendibacter</taxon>
    </lineage>
</organism>
<dbReference type="PROSITE" id="PS51736">
    <property type="entry name" value="RECOMBINASES_3"/>
    <property type="match status" value="1"/>
</dbReference>
<sequence length="190" mass="20956">MKLSVWAKAQGLRYETAWKMWKAGKLPIPAEQLPTGTIIVHPPVEASEGGVALYARVSSADQKADLDRQVARLAVYAAEKSLRVTEVVKEIGSGLNGHRRGLMRLLHDPKVTTVVVEHRDRLMRFGFEYVEAALAAQGRTLVVVDAAEVQDDLVREVTEVLTSLCAQLYGRRAAEHRAKRALEAMACEPS</sequence>
<dbReference type="Pfam" id="PF00239">
    <property type="entry name" value="Resolvase"/>
    <property type="match status" value="1"/>
</dbReference>
<dbReference type="FunFam" id="3.40.50.1390:FF:000002">
    <property type="entry name" value="ORF1 in transposon ISC1904"/>
    <property type="match status" value="1"/>
</dbReference>
<keyword evidence="3" id="KW-0233">DNA recombination</keyword>
<feature type="domain" description="Resolvase/invertase-type recombinase catalytic" evidence="6">
    <location>
        <begin position="50"/>
        <end position="189"/>
    </location>
</feature>
<dbReference type="GO" id="GO:0003677">
    <property type="term" value="F:DNA binding"/>
    <property type="evidence" value="ECO:0007669"/>
    <property type="project" value="UniProtKB-KW"/>
</dbReference>
<keyword evidence="2" id="KW-0238">DNA-binding</keyword>
<keyword evidence="8" id="KW-1185">Reference proteome</keyword>
<gene>
    <name evidence="7" type="ORF">BN874_1210004</name>
</gene>
<evidence type="ECO:0000256" key="5">
    <source>
        <dbReference type="PROSITE-ProRule" id="PRU10137"/>
    </source>
</evidence>
<reference evidence="7 8" key="1">
    <citation type="journal article" date="2014" name="ISME J.">
        <title>Candidatus Competibacter-lineage genomes retrieved from metagenomes reveal functional metabolic diversity.</title>
        <authorList>
            <person name="McIlroy S.J."/>
            <person name="Albertsen M."/>
            <person name="Andresen E.K."/>
            <person name="Saunders A.M."/>
            <person name="Kristiansen R."/>
            <person name="Stokholm-Bjerregaard M."/>
            <person name="Nielsen K.L."/>
            <person name="Nielsen P.H."/>
        </authorList>
    </citation>
    <scope>NUCLEOTIDE SEQUENCE [LARGE SCALE GENOMIC DNA]</scope>
    <source>
        <strain evidence="7 8">Run_B_J11</strain>
    </source>
</reference>
<dbReference type="GO" id="GO:0000150">
    <property type="term" value="F:DNA strand exchange activity"/>
    <property type="evidence" value="ECO:0007669"/>
    <property type="project" value="InterPro"/>
</dbReference>
<evidence type="ECO:0000256" key="4">
    <source>
        <dbReference type="PIRSR" id="PIRSR606118-50"/>
    </source>
</evidence>
<dbReference type="RefSeq" id="WP_034430533.1">
    <property type="nucleotide sequence ID" value="NZ_CBTK010000026.1"/>
</dbReference>
<dbReference type="AlphaFoldDB" id="A0A7U7G7V9"/>
<dbReference type="InterPro" id="IPR006118">
    <property type="entry name" value="Recombinase_CS"/>
</dbReference>
<evidence type="ECO:0000313" key="7">
    <source>
        <dbReference type="EMBL" id="CDH43474.1"/>
    </source>
</evidence>
<dbReference type="InterPro" id="IPR041718">
    <property type="entry name" value="IS607_transposase-like"/>
</dbReference>
<protein>
    <submittedName>
        <fullName evidence="7">Resolvase domain protein</fullName>
    </submittedName>
</protein>
<dbReference type="Proteomes" id="UP000019184">
    <property type="component" value="Unassembled WGS sequence"/>
</dbReference>
<dbReference type="PROSITE" id="PS00397">
    <property type="entry name" value="RECOMBINASES_1"/>
    <property type="match status" value="1"/>
</dbReference>
<comment type="caution">
    <text evidence="7">The sequence shown here is derived from an EMBL/GenBank/DDBJ whole genome shotgun (WGS) entry which is preliminary data.</text>
</comment>
<dbReference type="PANTHER" id="PTHR36172:SF1">
    <property type="entry name" value="RESOLVASE-RELATED"/>
    <property type="match status" value="1"/>
</dbReference>
<dbReference type="InterPro" id="IPR048046">
    <property type="entry name" value="Transpos_IS607"/>
</dbReference>
<accession>A0A7U7G7V9</accession>
<evidence type="ECO:0000256" key="2">
    <source>
        <dbReference type="ARBA" id="ARBA00023125"/>
    </source>
</evidence>
<dbReference type="InterPro" id="IPR036162">
    <property type="entry name" value="Resolvase-like_N_sf"/>
</dbReference>
<evidence type="ECO:0000313" key="8">
    <source>
        <dbReference type="Proteomes" id="UP000019184"/>
    </source>
</evidence>